<feature type="signal peptide" evidence="1">
    <location>
        <begin position="1"/>
        <end position="21"/>
    </location>
</feature>
<proteinExistence type="predicted"/>
<evidence type="ECO:0000313" key="3">
    <source>
        <dbReference type="Proteomes" id="UP000192333"/>
    </source>
</evidence>
<dbReference type="EMBL" id="LT838813">
    <property type="protein sequence ID" value="SMD42981.1"/>
    <property type="molecule type" value="Genomic_DNA"/>
</dbReference>
<evidence type="ECO:0000256" key="1">
    <source>
        <dbReference type="SAM" id="SignalP"/>
    </source>
</evidence>
<keyword evidence="1" id="KW-0732">Signal</keyword>
<dbReference type="OrthoDB" id="1401154at2"/>
<feature type="chain" id="PRO_5010708793" evidence="1">
    <location>
        <begin position="22"/>
        <end position="830"/>
    </location>
</feature>
<gene>
    <name evidence="2" type="ORF">SAMN00777080_1552</name>
</gene>
<dbReference type="Proteomes" id="UP000192333">
    <property type="component" value="Chromosome I"/>
</dbReference>
<sequence length="830" mass="92402">MNFKSTLLLLLAFFLAINSCKDTEEPNLPVNGDSDIKNVPTLDVSIIIPDGTTLDLSGSKVLANTFDFAVNESKKSKIALQPGQTQLAFLLDKDENVLLSGFINEAKKEISVASSAEVLLYYGSGAFILPFEFRERYLDKVSELAVFDQFTQDLELAFKQNPSAFSNGSFRPILNAALEEIVKDIEPLDIKARQINFEPNGIQSGIQVFDNDFQSVYLRNYYRRKAHAFLYKTAFKNKEGIETILKEAIASGDITDVQQPVDATKSVSGFLGTLSDGLAGQGIQYAKTDSPPINVPLGENELEATYELRVIGPSLGINLDLLQLTSKEKEKWEDLMIETLFMDIVIPLMSEVFSAAGDMATEEHSKIIAAAVKNVADFTPFYKELYQTKDLTKFVSDIMDYFISDKVNSDFQEVIADLMTERAMQNGSWEVDLNAKYREEMKKARFLKVLKYIDLAIKGADFSKMIGEISSSSAMEKFKVKAVAHDITLSPKEASIVTFSNQELTVNTKTQLGDGEAFLYKWSTPGKYGKIRDNLGNNGTEFENGQKTITYRAETQSSNLPDDAVEEVMVTAYVKQGSNLTKIGETKALITIKPARLEVKPKNVTLSGKEKQKVKLYVEWANGDAFYKANDPTFDYKFEWITDGLYGNFEGGLRSVTTLVPYLSYQALDEDVKSATEKVKVKAYLKSKDSNNWTLYDDIEGSVQVENDELKKVIYVNLTPRPWGPTVVGNYTNCGASTLFLIPPYENAVSYSATIISFSPRLNPHPEGTTRTWQENPALLKDGFYEFAERSAGAVSSPTWLFNAGDCSPYIANANSRRGIAKVVITLKKP</sequence>
<dbReference type="AlphaFoldDB" id="A0A1W2H273"/>
<accession>A0A1W2H273</accession>
<evidence type="ECO:0000313" key="2">
    <source>
        <dbReference type="EMBL" id="SMD42981.1"/>
    </source>
</evidence>
<organism evidence="2 3">
    <name type="scientific">Aquiflexum balticum DSM 16537</name>
    <dbReference type="NCBI Taxonomy" id="758820"/>
    <lineage>
        <taxon>Bacteria</taxon>
        <taxon>Pseudomonadati</taxon>
        <taxon>Bacteroidota</taxon>
        <taxon>Cytophagia</taxon>
        <taxon>Cytophagales</taxon>
        <taxon>Cyclobacteriaceae</taxon>
        <taxon>Aquiflexum</taxon>
    </lineage>
</organism>
<reference evidence="3" key="1">
    <citation type="submission" date="2017-04" db="EMBL/GenBank/DDBJ databases">
        <authorList>
            <person name="Varghese N."/>
            <person name="Submissions S."/>
        </authorList>
    </citation>
    <scope>NUCLEOTIDE SEQUENCE [LARGE SCALE GENOMIC DNA]</scope>
    <source>
        <strain evidence="3">DSM 16537</strain>
    </source>
</reference>
<keyword evidence="3" id="KW-1185">Reference proteome</keyword>
<protein>
    <submittedName>
        <fullName evidence="2">Uncharacterized protein</fullName>
    </submittedName>
</protein>
<name>A0A1W2H273_9BACT</name>
<dbReference type="STRING" id="758820.SAMN00777080_1552"/>
<dbReference type="RefSeq" id="WP_157370099.1">
    <property type="nucleotide sequence ID" value="NZ_LT838813.1"/>
</dbReference>